<keyword evidence="4" id="KW-1185">Reference proteome</keyword>
<proteinExistence type="predicted"/>
<reference evidence="3 4" key="1">
    <citation type="journal article" date="2018" name="Front. Microbiol.">
        <title>Genome-Wide Analysis of Corynespora cassiicola Leaf Fall Disease Putative Effectors.</title>
        <authorList>
            <person name="Lopez D."/>
            <person name="Ribeiro S."/>
            <person name="Label P."/>
            <person name="Fumanal B."/>
            <person name="Venisse J.S."/>
            <person name="Kohler A."/>
            <person name="de Oliveira R.R."/>
            <person name="Labutti K."/>
            <person name="Lipzen A."/>
            <person name="Lail K."/>
            <person name="Bauer D."/>
            <person name="Ohm R.A."/>
            <person name="Barry K.W."/>
            <person name="Spatafora J."/>
            <person name="Grigoriev I.V."/>
            <person name="Martin F.M."/>
            <person name="Pujade-Renaud V."/>
        </authorList>
    </citation>
    <scope>NUCLEOTIDE SEQUENCE [LARGE SCALE GENOMIC DNA]</scope>
    <source>
        <strain evidence="3 4">Philippines</strain>
    </source>
</reference>
<dbReference type="EMBL" id="KZ678147">
    <property type="protein sequence ID" value="PSN60773.1"/>
    <property type="molecule type" value="Genomic_DNA"/>
</dbReference>
<organism evidence="3 4">
    <name type="scientific">Corynespora cassiicola Philippines</name>
    <dbReference type="NCBI Taxonomy" id="1448308"/>
    <lineage>
        <taxon>Eukaryota</taxon>
        <taxon>Fungi</taxon>
        <taxon>Dikarya</taxon>
        <taxon>Ascomycota</taxon>
        <taxon>Pezizomycotina</taxon>
        <taxon>Dothideomycetes</taxon>
        <taxon>Pleosporomycetidae</taxon>
        <taxon>Pleosporales</taxon>
        <taxon>Corynesporascaceae</taxon>
        <taxon>Corynespora</taxon>
    </lineage>
</organism>
<evidence type="ECO:0000313" key="4">
    <source>
        <dbReference type="Proteomes" id="UP000240883"/>
    </source>
</evidence>
<dbReference type="Proteomes" id="UP000240883">
    <property type="component" value="Unassembled WGS sequence"/>
</dbReference>
<keyword evidence="2" id="KW-0732">Signal</keyword>
<gene>
    <name evidence="3" type="ORF">BS50DRAFT_639831</name>
</gene>
<dbReference type="OrthoDB" id="191139at2759"/>
<evidence type="ECO:0000256" key="2">
    <source>
        <dbReference type="SAM" id="SignalP"/>
    </source>
</evidence>
<evidence type="ECO:0000256" key="1">
    <source>
        <dbReference type="SAM" id="MobiDB-lite"/>
    </source>
</evidence>
<name>A0A2T2N5R8_CORCC</name>
<feature type="compositionally biased region" description="Basic and acidic residues" evidence="1">
    <location>
        <begin position="358"/>
        <end position="377"/>
    </location>
</feature>
<sequence length="385" mass="44150">MKLYPGLAKVLWLPFVCVAQHGQILHRRFINGQPFDPLNVKAAPIPQVSIPSNTTLDLNARWDNPAPCKPDVWCAQVQKGALLLDAIKSDDKDAARILNFDQTAQSTFTDFPADFYRWHYFVWDAKEINRFYCNLERIWGLAAALEGIKVSKRSVDEGGQNMCYYVSHGWPWDDKYPDEKNQKDAKGQNYFNQGRRYKTTNANFVYSINHHDGLIIAIDRAGPAYTAPEFSKEALPKLQRASDILYGLWKYDFNEDDDDSYFRFYAVVSIVNKKTKEIIAYAIKDLNGGLPEWPGHEIYMNTDRGKALLATPNGFALAYALIQHKREFGKLKIVRVNLFKCNDYREHACMVFTLKEKLDSPEEDPNTKQPHEPPIKEPDDDSGNV</sequence>
<feature type="chain" id="PRO_5015759478" evidence="2">
    <location>
        <begin position="20"/>
        <end position="385"/>
    </location>
</feature>
<accession>A0A2T2N5R8</accession>
<evidence type="ECO:0000313" key="3">
    <source>
        <dbReference type="EMBL" id="PSN60773.1"/>
    </source>
</evidence>
<feature type="region of interest" description="Disordered" evidence="1">
    <location>
        <begin position="358"/>
        <end position="385"/>
    </location>
</feature>
<dbReference type="AlphaFoldDB" id="A0A2T2N5R8"/>
<feature type="signal peptide" evidence="2">
    <location>
        <begin position="1"/>
        <end position="19"/>
    </location>
</feature>
<protein>
    <submittedName>
        <fullName evidence="3">Uncharacterized protein</fullName>
    </submittedName>
</protein>